<evidence type="ECO:0000313" key="3">
    <source>
        <dbReference type="Proteomes" id="UP000007519"/>
    </source>
</evidence>
<sequence length="222" mass="25523">MSYLFRLFICLGLLLGPAGLSAQLINSKADFQAALQASQELKENGLLVFRLESNHLKTAHYQKLLANKNLKAKKRKKVERLLQNMQAETQAINQTIIRALQDTFDFCPLYFCYDTSAQYIRKGGRSQVLLNAQGEKDPSISMPDSLAIYWLYYEPAGGANTFNSLQLRPLKGQLRPPFPSQTIIRKSWVHNQSLPRLRRAVPEIQRRLQRLYERAQKEAQKE</sequence>
<reference evidence="2 3" key="1">
    <citation type="journal article" date="2012" name="Stand. Genomic Sci.">
        <title>Complete genome sequencing and analysis of Saprospira grandis str. Lewin, a predatory marine bacterium.</title>
        <authorList>
            <person name="Saw J.H."/>
            <person name="Yuryev A."/>
            <person name="Kanbe M."/>
            <person name="Hou S."/>
            <person name="Young A.G."/>
            <person name="Aizawa S."/>
            <person name="Alam M."/>
        </authorList>
    </citation>
    <scope>NUCLEOTIDE SEQUENCE [LARGE SCALE GENOMIC DNA]</scope>
    <source>
        <strain evidence="2 3">Lewin</strain>
    </source>
</reference>
<accession>H6L360</accession>
<dbReference type="OrthoDB" id="1491813at2"/>
<dbReference type="KEGG" id="sgn:SGRA_2158"/>
<proteinExistence type="predicted"/>
<dbReference type="Proteomes" id="UP000007519">
    <property type="component" value="Chromosome"/>
</dbReference>
<dbReference type="AlphaFoldDB" id="H6L360"/>
<evidence type="ECO:0000313" key="2">
    <source>
        <dbReference type="EMBL" id="AFC24887.1"/>
    </source>
</evidence>
<protein>
    <submittedName>
        <fullName evidence="2">Uncharacterized protein</fullName>
    </submittedName>
</protein>
<dbReference type="HOGENOM" id="CLU_1244616_0_0_10"/>
<organism evidence="2 3">
    <name type="scientific">Saprospira grandis (strain Lewin)</name>
    <dbReference type="NCBI Taxonomy" id="984262"/>
    <lineage>
        <taxon>Bacteria</taxon>
        <taxon>Pseudomonadati</taxon>
        <taxon>Bacteroidota</taxon>
        <taxon>Saprospiria</taxon>
        <taxon>Saprospirales</taxon>
        <taxon>Saprospiraceae</taxon>
        <taxon>Saprospira</taxon>
    </lineage>
</organism>
<feature type="coiled-coil region" evidence="1">
    <location>
        <begin position="68"/>
        <end position="95"/>
    </location>
</feature>
<keyword evidence="1" id="KW-0175">Coiled coil</keyword>
<keyword evidence="3" id="KW-1185">Reference proteome</keyword>
<dbReference type="RefSeq" id="WP_015692503.1">
    <property type="nucleotide sequence ID" value="NC_016940.1"/>
</dbReference>
<evidence type="ECO:0000256" key="1">
    <source>
        <dbReference type="SAM" id="Coils"/>
    </source>
</evidence>
<gene>
    <name evidence="2" type="ordered locus">SGRA_2158</name>
</gene>
<dbReference type="EMBL" id="CP002831">
    <property type="protein sequence ID" value="AFC24887.1"/>
    <property type="molecule type" value="Genomic_DNA"/>
</dbReference>
<name>H6L360_SAPGL</name>